<organism evidence="1 2">
    <name type="scientific">Bacillus pumilus</name>
    <name type="common">Bacillus mesentericus</name>
    <dbReference type="NCBI Taxonomy" id="1408"/>
    <lineage>
        <taxon>Bacteria</taxon>
        <taxon>Bacillati</taxon>
        <taxon>Bacillota</taxon>
        <taxon>Bacilli</taxon>
        <taxon>Bacillales</taxon>
        <taxon>Bacillaceae</taxon>
        <taxon>Bacillus</taxon>
    </lineage>
</organism>
<dbReference type="AlphaFoldDB" id="A0AB34QS33"/>
<accession>A0AB34QS33</accession>
<evidence type="ECO:0000313" key="1">
    <source>
        <dbReference type="EMBL" id="KIL13697.1"/>
    </source>
</evidence>
<name>A0AB34QS33_BACPU</name>
<proteinExistence type="predicted"/>
<sequence>MIFLKAAVWIRKLSAKIAKVMDKGEKSRQKNSSQMLLFKMGAPRDAAKTLAKFIVNLI</sequence>
<comment type="caution">
    <text evidence="1">The sequence shown here is derived from an EMBL/GenBank/DDBJ whole genome shotgun (WGS) entry which is preliminary data.</text>
</comment>
<evidence type="ECO:0000313" key="2">
    <source>
        <dbReference type="Proteomes" id="UP000031978"/>
    </source>
</evidence>
<dbReference type="Proteomes" id="UP000031978">
    <property type="component" value="Unassembled WGS sequence"/>
</dbReference>
<dbReference type="EMBL" id="JXCL01000038">
    <property type="protein sequence ID" value="KIL13697.1"/>
    <property type="molecule type" value="Genomic_DNA"/>
</dbReference>
<reference evidence="1 2" key="1">
    <citation type="submission" date="2014-12" db="EMBL/GenBank/DDBJ databases">
        <title>Draft Genome Sequences of Five Spore-Forming Food Isolates of Bacillus pumilus.</title>
        <authorList>
            <person name="de Jong A."/>
            <person name="van Heel A.J."/>
            <person name="Montalban-Lopez M."/>
            <person name="Krawczyk A.O."/>
            <person name="Berendsen E.M."/>
            <person name="Wells-Bennik M."/>
            <person name="Kuipers O.P."/>
        </authorList>
    </citation>
    <scope>NUCLEOTIDE SEQUENCE [LARGE SCALE GENOMIC DNA]</scope>
    <source>
        <strain evidence="1 2">B4127</strain>
    </source>
</reference>
<protein>
    <submittedName>
        <fullName evidence="1">Uncharacterized protein</fullName>
    </submittedName>
</protein>
<gene>
    <name evidence="1" type="ORF">B4127_0709</name>
</gene>